<feature type="compositionally biased region" description="Polar residues" evidence="1">
    <location>
        <begin position="164"/>
        <end position="182"/>
    </location>
</feature>
<feature type="compositionally biased region" description="Basic and acidic residues" evidence="1">
    <location>
        <begin position="92"/>
        <end position="109"/>
    </location>
</feature>
<name>A0ABD0RTJ0_CIRMR</name>
<dbReference type="PANTHER" id="PTHR16155">
    <property type="entry name" value="DED DOMAIN-CONTAINING PROTEIN"/>
    <property type="match status" value="1"/>
</dbReference>
<comment type="caution">
    <text evidence="3">The sequence shown here is derived from an EMBL/GenBank/DDBJ whole genome shotgun (WGS) entry which is preliminary data.</text>
</comment>
<dbReference type="PROSITE" id="PS50105">
    <property type="entry name" value="SAM_DOMAIN"/>
    <property type="match status" value="1"/>
</dbReference>
<evidence type="ECO:0000256" key="1">
    <source>
        <dbReference type="SAM" id="MobiDB-lite"/>
    </source>
</evidence>
<dbReference type="SUPFAM" id="SSF47769">
    <property type="entry name" value="SAM/Pointed domain"/>
    <property type="match status" value="1"/>
</dbReference>
<feature type="domain" description="SAM" evidence="2">
    <location>
        <begin position="17"/>
        <end position="63"/>
    </location>
</feature>
<gene>
    <name evidence="3" type="ORF">M9458_004632</name>
</gene>
<dbReference type="PANTHER" id="PTHR16155:SF18">
    <property type="entry name" value="STERILE ALPHA MOTIF DOMAIN-CONTAINING PROTEIN 9-LIKE"/>
    <property type="match status" value="1"/>
</dbReference>
<dbReference type="InterPro" id="IPR013761">
    <property type="entry name" value="SAM/pointed_sf"/>
</dbReference>
<feature type="region of interest" description="Disordered" evidence="1">
    <location>
        <begin position="82"/>
        <end position="183"/>
    </location>
</feature>
<dbReference type="Proteomes" id="UP001529510">
    <property type="component" value="Unassembled WGS sequence"/>
</dbReference>
<dbReference type="Gene3D" id="3.30.950.30">
    <property type="entry name" value="Schlafen, AAA domain"/>
    <property type="match status" value="1"/>
</dbReference>
<dbReference type="AlphaFoldDB" id="A0ABD0RTJ0"/>
<evidence type="ECO:0000313" key="4">
    <source>
        <dbReference type="Proteomes" id="UP001529510"/>
    </source>
</evidence>
<protein>
    <recommendedName>
        <fullName evidence="2">SAM domain-containing protein</fullName>
    </recommendedName>
</protein>
<dbReference type="Gene3D" id="1.10.150.50">
    <property type="entry name" value="Transcription Factor, Ets-1"/>
    <property type="match status" value="1"/>
</dbReference>
<dbReference type="InterPro" id="IPR038461">
    <property type="entry name" value="Schlafen_AlbA_2_dom_sf"/>
</dbReference>
<keyword evidence="4" id="KW-1185">Reference proteome</keyword>
<dbReference type="EMBL" id="JAMKFB020000002">
    <property type="protein sequence ID" value="KAL0201445.1"/>
    <property type="molecule type" value="Genomic_DNA"/>
</dbReference>
<dbReference type="Pfam" id="PF00536">
    <property type="entry name" value="SAM_1"/>
    <property type="match status" value="1"/>
</dbReference>
<evidence type="ECO:0000313" key="3">
    <source>
        <dbReference type="EMBL" id="KAL0201445.1"/>
    </source>
</evidence>
<proteinExistence type="predicted"/>
<accession>A0ABD0RTJ0</accession>
<reference evidence="3 4" key="1">
    <citation type="submission" date="2024-05" db="EMBL/GenBank/DDBJ databases">
        <title>Genome sequencing and assembly of Indian major carp, Cirrhinus mrigala (Hamilton, 1822).</title>
        <authorList>
            <person name="Mohindra V."/>
            <person name="Chowdhury L.M."/>
            <person name="Lal K."/>
            <person name="Jena J.K."/>
        </authorList>
    </citation>
    <scope>NUCLEOTIDE SEQUENCE [LARGE SCALE GENOMIC DNA]</scope>
    <source>
        <strain evidence="3">CM1030</strain>
        <tissue evidence="3">Blood</tissue>
    </source>
</reference>
<sequence>MATESQQTHLPLQVEEWTREHVFYWLTEVIKVDKKHADKLYEEEVSGEELVCYQPKHLTELGIKHGPAVKIITRLEKLKKEQQESYSSDNSHTQHTEARLDTTVGDKDSISTGQKKSNKKENTELKSANSTDKLIQLEKDSMDNISKSTPKEDPQLNEPLREPPSQNTKPTESADPKTSNINADKVVEKEKHMRKSRSVQHSCSLYPFDQNSASHRYIQNYTLPPETGPGNLTDPVHEYKFMGRTDDIDVMKKKFNKEVFRFAAGCMNSRTNGTIHFGVADSKDSQYAHAEIIGVSTDKKDTIIDHFNQGIKSYFDEHTDEAKQCIRQPRFVEVLSPDSTLSGKYVIEVDVVPSHSIVHGKLFYIQILDEDNHWKKSKGKSLFFREGAATQDICKIGNPRDLQSEIARIGTKVNVLDNMRKEAEKRPLSKGTSNQGEKLKNLLTCGGSRLDHYEHYIIVTNKSHPEQLQHLQFMTTMKLFCVLDFDPNSVVNGSCHNYRDVRIANLHKPS</sequence>
<evidence type="ECO:0000259" key="2">
    <source>
        <dbReference type="PROSITE" id="PS50105"/>
    </source>
</evidence>
<dbReference type="InterPro" id="IPR001660">
    <property type="entry name" value="SAM"/>
</dbReference>
<organism evidence="3 4">
    <name type="scientific">Cirrhinus mrigala</name>
    <name type="common">Mrigala</name>
    <dbReference type="NCBI Taxonomy" id="683832"/>
    <lineage>
        <taxon>Eukaryota</taxon>
        <taxon>Metazoa</taxon>
        <taxon>Chordata</taxon>
        <taxon>Craniata</taxon>
        <taxon>Vertebrata</taxon>
        <taxon>Euteleostomi</taxon>
        <taxon>Actinopterygii</taxon>
        <taxon>Neopterygii</taxon>
        <taxon>Teleostei</taxon>
        <taxon>Ostariophysi</taxon>
        <taxon>Cypriniformes</taxon>
        <taxon>Cyprinidae</taxon>
        <taxon>Labeoninae</taxon>
        <taxon>Labeonini</taxon>
        <taxon>Cirrhinus</taxon>
    </lineage>
</organism>
<feature type="non-terminal residue" evidence="3">
    <location>
        <position position="510"/>
    </location>
</feature>